<dbReference type="GO" id="GO:0005886">
    <property type="term" value="C:plasma membrane"/>
    <property type="evidence" value="ECO:0007669"/>
    <property type="project" value="UniProtKB-SubCell"/>
</dbReference>
<feature type="domain" description="ABC transmembrane type-1" evidence="12">
    <location>
        <begin position="21"/>
        <end position="321"/>
    </location>
</feature>
<dbReference type="OrthoDB" id="9770415at2"/>
<keyword evidence="14" id="KW-1185">Reference proteome</keyword>
<dbReference type="GO" id="GO:0034040">
    <property type="term" value="F:ATPase-coupled lipid transmembrane transporter activity"/>
    <property type="evidence" value="ECO:0007669"/>
    <property type="project" value="TreeGrafter"/>
</dbReference>
<evidence type="ECO:0000256" key="4">
    <source>
        <dbReference type="ARBA" id="ARBA00022692"/>
    </source>
</evidence>
<proteinExistence type="predicted"/>
<dbReference type="PROSITE" id="PS50929">
    <property type="entry name" value="ABC_TM1F"/>
    <property type="match status" value="1"/>
</dbReference>
<keyword evidence="9 10" id="KW-0472">Membrane</keyword>
<dbReference type="PATRIC" id="fig|220754.4.peg.311"/>
<dbReference type="Gene3D" id="3.40.50.300">
    <property type="entry name" value="P-loop containing nucleotide triphosphate hydrolases"/>
    <property type="match status" value="1"/>
</dbReference>
<dbReference type="Proteomes" id="UP000031972">
    <property type="component" value="Unassembled WGS sequence"/>
</dbReference>
<feature type="transmembrane region" description="Helical" evidence="10">
    <location>
        <begin position="20"/>
        <end position="49"/>
    </location>
</feature>
<dbReference type="GO" id="GO:0140359">
    <property type="term" value="F:ABC-type transporter activity"/>
    <property type="evidence" value="ECO:0007669"/>
    <property type="project" value="InterPro"/>
</dbReference>
<feature type="transmembrane region" description="Helical" evidence="10">
    <location>
        <begin position="69"/>
        <end position="89"/>
    </location>
</feature>
<evidence type="ECO:0000256" key="1">
    <source>
        <dbReference type="ARBA" id="ARBA00004651"/>
    </source>
</evidence>
<comment type="caution">
    <text evidence="13">The sequence shown here is derived from an EMBL/GenBank/DDBJ whole genome shotgun (WGS) entry which is preliminary data.</text>
</comment>
<dbReference type="PROSITE" id="PS50893">
    <property type="entry name" value="ABC_TRANSPORTER_2"/>
    <property type="match status" value="1"/>
</dbReference>
<dbReference type="InterPro" id="IPR027417">
    <property type="entry name" value="P-loop_NTPase"/>
</dbReference>
<dbReference type="Gene3D" id="1.20.1560.10">
    <property type="entry name" value="ABC transporter type 1, transmembrane domain"/>
    <property type="match status" value="1"/>
</dbReference>
<dbReference type="InterPro" id="IPR017871">
    <property type="entry name" value="ABC_transporter-like_CS"/>
</dbReference>
<feature type="transmembrane region" description="Helical" evidence="10">
    <location>
        <begin position="180"/>
        <end position="198"/>
    </location>
</feature>
<evidence type="ECO:0000259" key="11">
    <source>
        <dbReference type="PROSITE" id="PS50893"/>
    </source>
</evidence>
<evidence type="ECO:0000256" key="10">
    <source>
        <dbReference type="SAM" id="Phobius"/>
    </source>
</evidence>
<dbReference type="InterPro" id="IPR036640">
    <property type="entry name" value="ABC1_TM_sf"/>
</dbReference>
<evidence type="ECO:0000256" key="2">
    <source>
        <dbReference type="ARBA" id="ARBA00022448"/>
    </source>
</evidence>
<feature type="transmembrane region" description="Helical" evidence="10">
    <location>
        <begin position="266"/>
        <end position="287"/>
    </location>
</feature>
<evidence type="ECO:0000256" key="6">
    <source>
        <dbReference type="ARBA" id="ARBA00022807"/>
    </source>
</evidence>
<accession>A0A0C2W8Q6</accession>
<keyword evidence="5" id="KW-0547">Nucleotide-binding</keyword>
<dbReference type="SUPFAM" id="SSF52540">
    <property type="entry name" value="P-loop containing nucleoside triphosphate hydrolases"/>
    <property type="match status" value="1"/>
</dbReference>
<dbReference type="EMBL" id="JXRR01000001">
    <property type="protein sequence ID" value="KIL52976.1"/>
    <property type="molecule type" value="Genomic_DNA"/>
</dbReference>
<dbReference type="AlphaFoldDB" id="A0A0C2W8Q6"/>
<dbReference type="SMART" id="SM00382">
    <property type="entry name" value="AAA"/>
    <property type="match status" value="1"/>
</dbReference>
<comment type="subcellular location">
    <subcellularLocation>
        <location evidence="1">Cell membrane</location>
        <topology evidence="1">Multi-pass membrane protein</topology>
    </subcellularLocation>
</comment>
<evidence type="ECO:0000313" key="14">
    <source>
        <dbReference type="Proteomes" id="UP000031972"/>
    </source>
</evidence>
<dbReference type="GO" id="GO:0005524">
    <property type="term" value="F:ATP binding"/>
    <property type="evidence" value="ECO:0007669"/>
    <property type="project" value="UniProtKB-KW"/>
</dbReference>
<organism evidence="13 14">
    <name type="scientific">Jeotgalibacillus campisalis</name>
    <dbReference type="NCBI Taxonomy" id="220754"/>
    <lineage>
        <taxon>Bacteria</taxon>
        <taxon>Bacillati</taxon>
        <taxon>Bacillota</taxon>
        <taxon>Bacilli</taxon>
        <taxon>Bacillales</taxon>
        <taxon>Caryophanaceae</taxon>
        <taxon>Jeotgalibacillus</taxon>
    </lineage>
</organism>
<evidence type="ECO:0000259" key="12">
    <source>
        <dbReference type="PROSITE" id="PS50929"/>
    </source>
</evidence>
<dbReference type="FunFam" id="3.40.50.300:FF:000299">
    <property type="entry name" value="ABC transporter ATP-binding protein/permease"/>
    <property type="match status" value="1"/>
</dbReference>
<dbReference type="SUPFAM" id="SSF90123">
    <property type="entry name" value="ABC transporter transmembrane region"/>
    <property type="match status" value="1"/>
</dbReference>
<evidence type="ECO:0000256" key="8">
    <source>
        <dbReference type="ARBA" id="ARBA00022989"/>
    </source>
</evidence>
<keyword evidence="8 10" id="KW-1133">Transmembrane helix</keyword>
<sequence length="592" mass="66265">MKEMFSKLLVLFTSKEKKKFLILFVMMIFAAILETIGIGLIIPLVTIITNPESVQDQVIFRSIYEGLNFKSFNAFVIFSVLFLLSVFLIKNLYLLIFQYAQARVILNQQVKLSSQLFRSYLIQPYTFHMQRNSADLLRNVNAEVPKLFQGIVMSGFQLFTEVLVILCILGLLVWTAPMATLSASILLGISVYAFFAILKGKLGNLGTEHQRIGGAMIKSVNQGLGASKEVKVSGKEEFFIKSYTENGKINSGIIRYLKLLEHVPRLFIETLLVAIVLMAMLIFVLQGKDTSEFITTMALFSMAAFRLMPSITRVVAMLATIRYSQPALDIVHDDLVSTKEYLKQNKEKDKNSQLNAANNKIYENAIELSGISFRYPNQEGLAIKDVSLTIPIGQSVAFVGPSGAGKTTLVDIILGILEPHSGSLLVDSKKIEENLPLWQSRIGYIPQSIFLSDDTIRSNIAFGVEAEDIDDTRVWRALEQAQLMEFATSLPENIYTSVGERGIKLSGGQRQRLGIARALYHNPEILFMDEATSALDTETEKDIMSAIDRLKGEKTLIIIAHRLSTIENCDIVFKIENGRLVNTDKRDCKLVI</sequence>
<dbReference type="InterPro" id="IPR039421">
    <property type="entry name" value="Type_1_exporter"/>
</dbReference>
<evidence type="ECO:0000256" key="7">
    <source>
        <dbReference type="ARBA" id="ARBA00022840"/>
    </source>
</evidence>
<gene>
    <name evidence="13" type="ORF">KR50_03050</name>
</gene>
<dbReference type="GO" id="GO:0008234">
    <property type="term" value="F:cysteine-type peptidase activity"/>
    <property type="evidence" value="ECO:0007669"/>
    <property type="project" value="UniProtKB-KW"/>
</dbReference>
<keyword evidence="2" id="KW-0813">Transport</keyword>
<keyword evidence="6" id="KW-0645">Protease</keyword>
<feature type="domain" description="ABC transporter" evidence="11">
    <location>
        <begin position="366"/>
        <end position="592"/>
    </location>
</feature>
<keyword evidence="3" id="KW-1003">Cell membrane</keyword>
<dbReference type="PANTHER" id="PTHR24221">
    <property type="entry name" value="ATP-BINDING CASSETTE SUB-FAMILY B"/>
    <property type="match status" value="1"/>
</dbReference>
<dbReference type="InterPro" id="IPR003593">
    <property type="entry name" value="AAA+_ATPase"/>
</dbReference>
<protein>
    <submittedName>
        <fullName evidence="13">ABC transporter-like protein</fullName>
    </submittedName>
</protein>
<evidence type="ECO:0000256" key="9">
    <source>
        <dbReference type="ARBA" id="ARBA00023136"/>
    </source>
</evidence>
<dbReference type="Pfam" id="PF00005">
    <property type="entry name" value="ABC_tran"/>
    <property type="match status" value="1"/>
</dbReference>
<evidence type="ECO:0000256" key="3">
    <source>
        <dbReference type="ARBA" id="ARBA00022475"/>
    </source>
</evidence>
<dbReference type="GO" id="GO:0016887">
    <property type="term" value="F:ATP hydrolysis activity"/>
    <property type="evidence" value="ECO:0007669"/>
    <property type="project" value="InterPro"/>
</dbReference>
<feature type="transmembrane region" description="Helical" evidence="10">
    <location>
        <begin position="156"/>
        <end position="174"/>
    </location>
</feature>
<keyword evidence="6" id="KW-0788">Thiol protease</keyword>
<dbReference type="InterPro" id="IPR011527">
    <property type="entry name" value="ABC1_TM_dom"/>
</dbReference>
<keyword evidence="6" id="KW-0378">Hydrolase</keyword>
<dbReference type="InterPro" id="IPR003439">
    <property type="entry name" value="ABC_transporter-like_ATP-bd"/>
</dbReference>
<keyword evidence="4 10" id="KW-0812">Transmembrane</keyword>
<dbReference type="PROSITE" id="PS00211">
    <property type="entry name" value="ABC_TRANSPORTER_1"/>
    <property type="match status" value="1"/>
</dbReference>
<evidence type="ECO:0000313" key="13">
    <source>
        <dbReference type="EMBL" id="KIL52976.1"/>
    </source>
</evidence>
<keyword evidence="7" id="KW-0067">ATP-binding</keyword>
<evidence type="ECO:0000256" key="5">
    <source>
        <dbReference type="ARBA" id="ARBA00022741"/>
    </source>
</evidence>
<reference evidence="13 14" key="1">
    <citation type="submission" date="2015-01" db="EMBL/GenBank/DDBJ databases">
        <title>Jeotgalibacillus campisalis genome sequencing.</title>
        <authorList>
            <person name="Goh K.M."/>
            <person name="Chan K.-G."/>
            <person name="Yaakop A.S."/>
            <person name="Ee R."/>
            <person name="Gan H.M."/>
            <person name="Chan C.S."/>
        </authorList>
    </citation>
    <scope>NUCLEOTIDE SEQUENCE [LARGE SCALE GENOMIC DNA]</scope>
    <source>
        <strain evidence="13 14">SF-57</strain>
    </source>
</reference>
<dbReference type="PANTHER" id="PTHR24221:SF654">
    <property type="entry name" value="ATP-BINDING CASSETTE SUB-FAMILY B MEMBER 6"/>
    <property type="match status" value="1"/>
</dbReference>
<name>A0A0C2W8Q6_9BACL</name>
<dbReference type="Pfam" id="PF00664">
    <property type="entry name" value="ABC_membrane"/>
    <property type="match status" value="1"/>
</dbReference>